<dbReference type="GO" id="GO:0022857">
    <property type="term" value="F:transmembrane transporter activity"/>
    <property type="evidence" value="ECO:0007669"/>
    <property type="project" value="InterPro"/>
</dbReference>
<gene>
    <name evidence="7" type="ORF">Clacol_001115</name>
</gene>
<feature type="transmembrane region" description="Helical" evidence="5">
    <location>
        <begin position="463"/>
        <end position="482"/>
    </location>
</feature>
<dbReference type="PROSITE" id="PS50850">
    <property type="entry name" value="MFS"/>
    <property type="match status" value="1"/>
</dbReference>
<evidence type="ECO:0000256" key="3">
    <source>
        <dbReference type="ARBA" id="ARBA00022989"/>
    </source>
</evidence>
<dbReference type="PANTHER" id="PTHR23501:SF102">
    <property type="entry name" value="DRUG TRANSPORTER, PUTATIVE (AFU_ORTHOLOGUE AFUA_3G08530)-RELATED"/>
    <property type="match status" value="1"/>
</dbReference>
<feature type="transmembrane region" description="Helical" evidence="5">
    <location>
        <begin position="730"/>
        <end position="750"/>
    </location>
</feature>
<dbReference type="Pfam" id="PF07690">
    <property type="entry name" value="MFS_1"/>
    <property type="match status" value="1"/>
</dbReference>
<evidence type="ECO:0000256" key="4">
    <source>
        <dbReference type="ARBA" id="ARBA00023136"/>
    </source>
</evidence>
<name>A0AAV5A0W0_9AGAM</name>
<feature type="transmembrane region" description="Helical" evidence="5">
    <location>
        <begin position="569"/>
        <end position="587"/>
    </location>
</feature>
<evidence type="ECO:0000259" key="6">
    <source>
        <dbReference type="PROSITE" id="PS50850"/>
    </source>
</evidence>
<dbReference type="PANTHER" id="PTHR23501">
    <property type="entry name" value="MAJOR FACILITATOR SUPERFAMILY"/>
    <property type="match status" value="1"/>
</dbReference>
<dbReference type="Gene3D" id="1.20.1250.20">
    <property type="entry name" value="MFS general substrate transporter like domains"/>
    <property type="match status" value="1"/>
</dbReference>
<dbReference type="InterPro" id="IPR011701">
    <property type="entry name" value="MFS"/>
</dbReference>
<feature type="transmembrane region" description="Helical" evidence="5">
    <location>
        <begin position="359"/>
        <end position="380"/>
    </location>
</feature>
<evidence type="ECO:0000313" key="8">
    <source>
        <dbReference type="Proteomes" id="UP001050691"/>
    </source>
</evidence>
<reference evidence="7" key="1">
    <citation type="submission" date="2021-10" db="EMBL/GenBank/DDBJ databases">
        <title>De novo Genome Assembly of Clathrus columnatus (Basidiomycota, Fungi) Using Illumina and Nanopore Sequence Data.</title>
        <authorList>
            <person name="Ogiso-Tanaka E."/>
            <person name="Itagaki H."/>
            <person name="Hosoya T."/>
            <person name="Hosaka K."/>
        </authorList>
    </citation>
    <scope>NUCLEOTIDE SEQUENCE</scope>
    <source>
        <strain evidence="7">MO-923</strain>
    </source>
</reference>
<keyword evidence="8" id="KW-1185">Reference proteome</keyword>
<protein>
    <recommendedName>
        <fullName evidence="6">Major facilitator superfamily (MFS) profile domain-containing protein</fullName>
    </recommendedName>
</protein>
<feature type="transmembrane region" description="Helical" evidence="5">
    <location>
        <begin position="422"/>
        <end position="442"/>
    </location>
</feature>
<dbReference type="AlphaFoldDB" id="A0AAV5A0W0"/>
<comment type="subcellular location">
    <subcellularLocation>
        <location evidence="1">Membrane</location>
        <topology evidence="1">Multi-pass membrane protein</topology>
    </subcellularLocation>
</comment>
<feature type="transmembrane region" description="Helical" evidence="5">
    <location>
        <begin position="488"/>
        <end position="508"/>
    </location>
</feature>
<dbReference type="InterPro" id="IPR020846">
    <property type="entry name" value="MFS_dom"/>
</dbReference>
<feature type="transmembrane region" description="Helical" evidence="5">
    <location>
        <begin position="335"/>
        <end position="353"/>
    </location>
</feature>
<feature type="transmembrane region" description="Helical" evidence="5">
    <location>
        <begin position="594"/>
        <end position="612"/>
    </location>
</feature>
<evidence type="ECO:0000256" key="5">
    <source>
        <dbReference type="SAM" id="Phobius"/>
    </source>
</evidence>
<feature type="domain" description="Major facilitator superfamily (MFS) profile" evidence="6">
    <location>
        <begin position="265"/>
        <end position="754"/>
    </location>
</feature>
<dbReference type="EMBL" id="BPWL01000002">
    <property type="protein sequence ID" value="GJJ06919.1"/>
    <property type="molecule type" value="Genomic_DNA"/>
</dbReference>
<keyword evidence="3 5" id="KW-1133">Transmembrane helix</keyword>
<evidence type="ECO:0000256" key="1">
    <source>
        <dbReference type="ARBA" id="ARBA00004141"/>
    </source>
</evidence>
<evidence type="ECO:0000256" key="2">
    <source>
        <dbReference type="ARBA" id="ARBA00022692"/>
    </source>
</evidence>
<keyword evidence="2 5" id="KW-0812">Transmembrane</keyword>
<accession>A0AAV5A0W0</accession>
<dbReference type="GO" id="GO:0005886">
    <property type="term" value="C:plasma membrane"/>
    <property type="evidence" value="ECO:0007669"/>
    <property type="project" value="TreeGrafter"/>
</dbReference>
<keyword evidence="4 5" id="KW-0472">Membrane</keyword>
<dbReference type="InterPro" id="IPR036259">
    <property type="entry name" value="MFS_trans_sf"/>
</dbReference>
<feature type="transmembrane region" description="Helical" evidence="5">
    <location>
        <begin position="529"/>
        <end position="549"/>
    </location>
</feature>
<proteinExistence type="predicted"/>
<sequence length="782" mass="84406">MSLNSTNVPQDVVSIPKDIRLLAGPQISTVFVSQTIREGSSISLSLVQATAGIVSGIQLRFLPSFQQVGQLFIGVSIWHIGSAFVDVTIAISMTYLVRRGFGFVYKGGEMIRLSKKLVTRSKDSLNDTRDVISRLIRLVVETGVLTGNTLNNNCSYTNTMMAIFNNRVFASQGSPVFRFRKEAQSSVLTSVGLNRSDFAHSFQFRSPRPWAGGQTPSFQDTFGRIETRGTITEAQLEIPIEVHHDNKEKASQYISKDRVNTLVRRITFDSVKYADHGIDAADQELTSVSTALPTIVEALHVSEFVWVGASYALASMACIPIAGNTAQVFGRKPTLVAAVLIFAVGSALCGAAHNSATLLVGRTIQGFGGGSIVALADILLGDLVPLKERGTYFGLLGLTWSVACAIGPVVGGALASAGQWRWLFYLNIPICGLCLLVFIFFLRLRSPREKFKEKLKKLDYVGNILSMGDSTAIAIALAWGGVEFSWASARVLLPLVVGMVGLAIFIIFEKIWAKEPILPYILLSNRTSFSGYLQSVIAAVVALAGVYFIPVYYQACKGASPILSGAETLGFAVIAPAAIVGGVLVNISQKYRPWLWAGWCFMIIGSALMTTVKATTPTGHVIGFTTIVGFGLGWIYAIVQFPIQAPLPIGVNAQSMALLAFTRAFGSIWGVSIGNTVLQNILEHQLPEQFISKSTRGGIPIVYALIPTISSLPPPLRELVREAFANGLKLLWQILTGISAFGLLCALPMLEHPMVGVVDENWAMEEREKGKGTHVSPPAVAV</sequence>
<feature type="transmembrane region" description="Helical" evidence="5">
    <location>
        <begin position="618"/>
        <end position="639"/>
    </location>
</feature>
<feature type="transmembrane region" description="Helical" evidence="5">
    <location>
        <begin position="392"/>
        <end position="416"/>
    </location>
</feature>
<dbReference type="SUPFAM" id="SSF103473">
    <property type="entry name" value="MFS general substrate transporter"/>
    <property type="match status" value="1"/>
</dbReference>
<evidence type="ECO:0000313" key="7">
    <source>
        <dbReference type="EMBL" id="GJJ06919.1"/>
    </source>
</evidence>
<dbReference type="Proteomes" id="UP001050691">
    <property type="component" value="Unassembled WGS sequence"/>
</dbReference>
<organism evidence="7 8">
    <name type="scientific">Clathrus columnatus</name>
    <dbReference type="NCBI Taxonomy" id="1419009"/>
    <lineage>
        <taxon>Eukaryota</taxon>
        <taxon>Fungi</taxon>
        <taxon>Dikarya</taxon>
        <taxon>Basidiomycota</taxon>
        <taxon>Agaricomycotina</taxon>
        <taxon>Agaricomycetes</taxon>
        <taxon>Phallomycetidae</taxon>
        <taxon>Phallales</taxon>
        <taxon>Clathraceae</taxon>
        <taxon>Clathrus</taxon>
    </lineage>
</organism>
<comment type="caution">
    <text evidence="7">The sequence shown here is derived from an EMBL/GenBank/DDBJ whole genome shotgun (WGS) entry which is preliminary data.</text>
</comment>